<dbReference type="InterPro" id="IPR000700">
    <property type="entry name" value="PAS-assoc_C"/>
</dbReference>
<evidence type="ECO:0000256" key="1">
    <source>
        <dbReference type="ARBA" id="ARBA00022741"/>
    </source>
</evidence>
<feature type="domain" description="Sigma-54 factor interaction" evidence="6">
    <location>
        <begin position="141"/>
        <end position="370"/>
    </location>
</feature>
<evidence type="ECO:0000256" key="5">
    <source>
        <dbReference type="ARBA" id="ARBA00023163"/>
    </source>
</evidence>
<dbReference type="Gene3D" id="3.40.50.300">
    <property type="entry name" value="P-loop containing nucleotide triphosphate hydrolases"/>
    <property type="match status" value="1"/>
</dbReference>
<keyword evidence="4" id="KW-0238">DNA-binding</keyword>
<dbReference type="SMART" id="SM00091">
    <property type="entry name" value="PAS"/>
    <property type="match status" value="1"/>
</dbReference>
<dbReference type="PROSITE" id="PS50045">
    <property type="entry name" value="SIGMA54_INTERACT_4"/>
    <property type="match status" value="1"/>
</dbReference>
<evidence type="ECO:0000256" key="2">
    <source>
        <dbReference type="ARBA" id="ARBA00022840"/>
    </source>
</evidence>
<proteinExistence type="predicted"/>
<dbReference type="Pfam" id="PF00158">
    <property type="entry name" value="Sigma54_activat"/>
    <property type="match status" value="1"/>
</dbReference>
<dbReference type="Gene3D" id="1.10.10.60">
    <property type="entry name" value="Homeodomain-like"/>
    <property type="match status" value="1"/>
</dbReference>
<dbReference type="InterPro" id="IPR058031">
    <property type="entry name" value="AAA_lid_NorR"/>
</dbReference>
<dbReference type="PANTHER" id="PTHR32071">
    <property type="entry name" value="TRANSCRIPTIONAL REGULATORY PROTEIN"/>
    <property type="match status" value="1"/>
</dbReference>
<dbReference type="STRING" id="43775.SAMN04489760_10329"/>
<sequence>MSEHSEKASPRERDIILDSIADGVFSVNDQWRITSFNRAAEKITGVSYEDAIGQRCKDVLKAEICDRGCLLKKTMQTEKPVVNRTVYIVNAEGRRLPISISTALLRDETDQIIGAVETFRDLSLEEQLRKKIEKRYSFEDIISRNHRMHELFSILPDMANSTSTVLIEGESGTGKELVARAIHNLSPRKSKPFIAVNCGALPDTLLESELFGYKAGAFTDARKDKPGRFKLAEKGTLFLDEIGDISPAMQVRLLRVLQEKTYEPLGAVESIRHDVRIIAATNRKLLDLVKEGKFREDLYYRINIVRLELPPLRERMEDVPLLVDHFLEHFNVLQGREISGVTDQALACLMTYSYPGNIRELENIIERAFILCKSGMIDRTHLPEPVCGISGTEEIPAWDAMSFRDMEAIFLTNVLRRNSWNKSRTAKELGIHKSTLFRKLKALGICSPGRVQEKD</sequence>
<name>A0A1H7V5Y9_9BACT</name>
<dbReference type="InterPro" id="IPR000014">
    <property type="entry name" value="PAS"/>
</dbReference>
<keyword evidence="3" id="KW-0805">Transcription regulation</keyword>
<dbReference type="NCBIfam" id="TIGR00229">
    <property type="entry name" value="sensory_box"/>
    <property type="match status" value="1"/>
</dbReference>
<dbReference type="CDD" id="cd00009">
    <property type="entry name" value="AAA"/>
    <property type="match status" value="1"/>
</dbReference>
<dbReference type="RefSeq" id="WP_093882173.1">
    <property type="nucleotide sequence ID" value="NZ_FOBS01000003.1"/>
</dbReference>
<feature type="domain" description="PAC" evidence="8">
    <location>
        <begin position="82"/>
        <end position="134"/>
    </location>
</feature>
<dbReference type="SUPFAM" id="SSF55785">
    <property type="entry name" value="PYP-like sensor domain (PAS domain)"/>
    <property type="match status" value="1"/>
</dbReference>
<reference evidence="9 10" key="1">
    <citation type="submission" date="2016-10" db="EMBL/GenBank/DDBJ databases">
        <authorList>
            <person name="de Groot N.N."/>
        </authorList>
    </citation>
    <scope>NUCLEOTIDE SEQUENCE [LARGE SCALE GENOMIC DNA]</scope>
    <source>
        <strain evidence="9 10">DSM 8423</strain>
    </source>
</reference>
<dbReference type="SUPFAM" id="SSF52540">
    <property type="entry name" value="P-loop containing nucleoside triphosphate hydrolases"/>
    <property type="match status" value="1"/>
</dbReference>
<dbReference type="SUPFAM" id="SSF46689">
    <property type="entry name" value="Homeodomain-like"/>
    <property type="match status" value="1"/>
</dbReference>
<dbReference type="PRINTS" id="PR01590">
    <property type="entry name" value="HTHFIS"/>
</dbReference>
<dbReference type="AlphaFoldDB" id="A0A1H7V5Y9"/>
<evidence type="ECO:0000256" key="3">
    <source>
        <dbReference type="ARBA" id="ARBA00023015"/>
    </source>
</evidence>
<dbReference type="InterPro" id="IPR009057">
    <property type="entry name" value="Homeodomain-like_sf"/>
</dbReference>
<dbReference type="PROSITE" id="PS00675">
    <property type="entry name" value="SIGMA54_INTERACT_1"/>
    <property type="match status" value="1"/>
</dbReference>
<evidence type="ECO:0000313" key="9">
    <source>
        <dbReference type="EMBL" id="SEM04308.1"/>
    </source>
</evidence>
<keyword evidence="5" id="KW-0804">Transcription</keyword>
<accession>A0A1H7V5Y9</accession>
<dbReference type="InterPro" id="IPR025944">
    <property type="entry name" value="Sigma_54_int_dom_CS"/>
</dbReference>
<dbReference type="PANTHER" id="PTHR32071:SF122">
    <property type="entry name" value="SIGMA FACTOR"/>
    <property type="match status" value="1"/>
</dbReference>
<dbReference type="InterPro" id="IPR035965">
    <property type="entry name" value="PAS-like_dom_sf"/>
</dbReference>
<dbReference type="PROSITE" id="PS00688">
    <property type="entry name" value="SIGMA54_INTERACT_3"/>
    <property type="match status" value="1"/>
</dbReference>
<keyword evidence="2" id="KW-0067">ATP-binding</keyword>
<dbReference type="Proteomes" id="UP000198744">
    <property type="component" value="Unassembled WGS sequence"/>
</dbReference>
<organism evidence="9 10">
    <name type="scientific">Syntrophus gentianae</name>
    <dbReference type="NCBI Taxonomy" id="43775"/>
    <lineage>
        <taxon>Bacteria</taxon>
        <taxon>Pseudomonadati</taxon>
        <taxon>Thermodesulfobacteriota</taxon>
        <taxon>Syntrophia</taxon>
        <taxon>Syntrophales</taxon>
        <taxon>Syntrophaceae</taxon>
        <taxon>Syntrophus</taxon>
    </lineage>
</organism>
<dbReference type="CDD" id="cd00130">
    <property type="entry name" value="PAS"/>
    <property type="match status" value="1"/>
</dbReference>
<dbReference type="Pfam" id="PF02954">
    <property type="entry name" value="HTH_8"/>
    <property type="match status" value="1"/>
</dbReference>
<gene>
    <name evidence="9" type="ORF">SAMN04489760_10329</name>
</gene>
<dbReference type="InterPro" id="IPR025943">
    <property type="entry name" value="Sigma_54_int_dom_ATP-bd_2"/>
</dbReference>
<dbReference type="SMART" id="SM00382">
    <property type="entry name" value="AAA"/>
    <property type="match status" value="1"/>
</dbReference>
<dbReference type="InterPro" id="IPR027417">
    <property type="entry name" value="P-loop_NTPase"/>
</dbReference>
<protein>
    <submittedName>
        <fullName evidence="9">PAS domain S-box-containing protein</fullName>
    </submittedName>
</protein>
<keyword evidence="10" id="KW-1185">Reference proteome</keyword>
<dbReference type="InterPro" id="IPR003593">
    <property type="entry name" value="AAA+_ATPase"/>
</dbReference>
<feature type="domain" description="PAS" evidence="7">
    <location>
        <begin position="9"/>
        <end position="54"/>
    </location>
</feature>
<dbReference type="GO" id="GO:0043565">
    <property type="term" value="F:sequence-specific DNA binding"/>
    <property type="evidence" value="ECO:0007669"/>
    <property type="project" value="InterPro"/>
</dbReference>
<dbReference type="Pfam" id="PF13426">
    <property type="entry name" value="PAS_9"/>
    <property type="match status" value="1"/>
</dbReference>
<dbReference type="Gene3D" id="1.10.8.60">
    <property type="match status" value="1"/>
</dbReference>
<dbReference type="GO" id="GO:0005524">
    <property type="term" value="F:ATP binding"/>
    <property type="evidence" value="ECO:0007669"/>
    <property type="project" value="UniProtKB-KW"/>
</dbReference>
<evidence type="ECO:0000256" key="4">
    <source>
        <dbReference type="ARBA" id="ARBA00023125"/>
    </source>
</evidence>
<evidence type="ECO:0000259" key="8">
    <source>
        <dbReference type="PROSITE" id="PS50113"/>
    </source>
</evidence>
<dbReference type="OrthoDB" id="5413348at2"/>
<dbReference type="Pfam" id="PF25601">
    <property type="entry name" value="AAA_lid_14"/>
    <property type="match status" value="1"/>
</dbReference>
<dbReference type="GO" id="GO:0006355">
    <property type="term" value="P:regulation of DNA-templated transcription"/>
    <property type="evidence" value="ECO:0007669"/>
    <property type="project" value="InterPro"/>
</dbReference>
<evidence type="ECO:0000313" key="10">
    <source>
        <dbReference type="Proteomes" id="UP000198744"/>
    </source>
</evidence>
<dbReference type="InterPro" id="IPR025662">
    <property type="entry name" value="Sigma_54_int_dom_ATP-bd_1"/>
</dbReference>
<keyword evidence="1" id="KW-0547">Nucleotide-binding</keyword>
<evidence type="ECO:0000259" key="7">
    <source>
        <dbReference type="PROSITE" id="PS50112"/>
    </source>
</evidence>
<evidence type="ECO:0000259" key="6">
    <source>
        <dbReference type="PROSITE" id="PS50045"/>
    </source>
</evidence>
<dbReference type="FunFam" id="3.40.50.300:FF:000006">
    <property type="entry name" value="DNA-binding transcriptional regulator NtrC"/>
    <property type="match status" value="1"/>
</dbReference>
<dbReference type="PROSITE" id="PS50112">
    <property type="entry name" value="PAS"/>
    <property type="match status" value="1"/>
</dbReference>
<dbReference type="InterPro" id="IPR002197">
    <property type="entry name" value="HTH_Fis"/>
</dbReference>
<dbReference type="EMBL" id="FOBS01000003">
    <property type="protein sequence ID" value="SEM04308.1"/>
    <property type="molecule type" value="Genomic_DNA"/>
</dbReference>
<dbReference type="Gene3D" id="3.30.450.20">
    <property type="entry name" value="PAS domain"/>
    <property type="match status" value="1"/>
</dbReference>
<dbReference type="InterPro" id="IPR002078">
    <property type="entry name" value="Sigma_54_int"/>
</dbReference>
<dbReference type="PROSITE" id="PS00676">
    <property type="entry name" value="SIGMA54_INTERACT_2"/>
    <property type="match status" value="1"/>
</dbReference>
<dbReference type="PROSITE" id="PS50113">
    <property type="entry name" value="PAC"/>
    <property type="match status" value="1"/>
</dbReference>